<dbReference type="SUPFAM" id="SSF57667">
    <property type="entry name" value="beta-beta-alpha zinc fingers"/>
    <property type="match status" value="2"/>
</dbReference>
<keyword evidence="19" id="KW-1185">Reference proteome</keyword>
<keyword evidence="10" id="KW-0805">Transcription regulation</keyword>
<evidence type="ECO:0000256" key="12">
    <source>
        <dbReference type="ARBA" id="ARBA00023242"/>
    </source>
</evidence>
<keyword evidence="4" id="KW-0479">Metal-binding</keyword>
<keyword evidence="11" id="KW-0804">Transcription</keyword>
<dbReference type="InterPro" id="IPR013087">
    <property type="entry name" value="Znf_C2H2_type"/>
</dbReference>
<feature type="domain" description="C2H2-type" evidence="17">
    <location>
        <begin position="279"/>
        <end position="306"/>
    </location>
</feature>
<dbReference type="PROSITE" id="PS50097">
    <property type="entry name" value="BTB"/>
    <property type="match status" value="1"/>
</dbReference>
<dbReference type="GO" id="GO:0006357">
    <property type="term" value="P:regulation of transcription by RNA polymerase II"/>
    <property type="evidence" value="ECO:0007669"/>
    <property type="project" value="TreeGrafter"/>
</dbReference>
<comment type="function">
    <text evidence="13">Putative transcription factor required for axon growth and guidance in the central and peripheral nervous systems. Repels CNS axons away from the midline by promoting the expression of the midline repellent sli and its receptor robo.</text>
</comment>
<accession>A0A9P0AFW9</accession>
<evidence type="ECO:0000256" key="2">
    <source>
        <dbReference type="ARBA" id="ARBA00006991"/>
    </source>
</evidence>
<dbReference type="InterPro" id="IPR000210">
    <property type="entry name" value="BTB/POZ_dom"/>
</dbReference>
<feature type="domain" description="C2H2-type" evidence="17">
    <location>
        <begin position="307"/>
        <end position="334"/>
    </location>
</feature>
<dbReference type="AlphaFoldDB" id="A0A9P0AFW9"/>
<feature type="compositionally biased region" description="Polar residues" evidence="15">
    <location>
        <begin position="173"/>
        <end position="186"/>
    </location>
</feature>
<feature type="domain" description="C2H2-type" evidence="17">
    <location>
        <begin position="335"/>
        <end position="364"/>
    </location>
</feature>
<dbReference type="SMART" id="SM00355">
    <property type="entry name" value="ZnF_C2H2"/>
    <property type="match status" value="3"/>
</dbReference>
<evidence type="ECO:0000256" key="15">
    <source>
        <dbReference type="SAM" id="MobiDB-lite"/>
    </source>
</evidence>
<keyword evidence="5" id="KW-0677">Repeat</keyword>
<dbReference type="CDD" id="cd18315">
    <property type="entry name" value="BTB_POZ_BAB-like"/>
    <property type="match status" value="1"/>
</dbReference>
<comment type="similarity">
    <text evidence="2">Belongs to the krueppel C2H2-type zinc-finger protein family.</text>
</comment>
<organism evidence="18 19">
    <name type="scientific">Bemisia tabaci</name>
    <name type="common">Sweetpotato whitefly</name>
    <name type="synonym">Aleurodes tabaci</name>
    <dbReference type="NCBI Taxonomy" id="7038"/>
    <lineage>
        <taxon>Eukaryota</taxon>
        <taxon>Metazoa</taxon>
        <taxon>Ecdysozoa</taxon>
        <taxon>Arthropoda</taxon>
        <taxon>Hexapoda</taxon>
        <taxon>Insecta</taxon>
        <taxon>Pterygota</taxon>
        <taxon>Neoptera</taxon>
        <taxon>Paraneoptera</taxon>
        <taxon>Hemiptera</taxon>
        <taxon>Sternorrhyncha</taxon>
        <taxon>Aleyrodoidea</taxon>
        <taxon>Aleyrodidae</taxon>
        <taxon>Aleyrodinae</taxon>
        <taxon>Bemisia</taxon>
    </lineage>
</organism>
<dbReference type="FunFam" id="3.30.160.60:FF:001016">
    <property type="entry name" value="zinc finger protein 850-like"/>
    <property type="match status" value="1"/>
</dbReference>
<keyword evidence="8" id="KW-0862">Zinc</keyword>
<evidence type="ECO:0000256" key="9">
    <source>
        <dbReference type="ARBA" id="ARBA00022902"/>
    </source>
</evidence>
<evidence type="ECO:0000256" key="4">
    <source>
        <dbReference type="ARBA" id="ARBA00022723"/>
    </source>
</evidence>
<dbReference type="FunFam" id="3.30.160.60:FF:002402">
    <property type="entry name" value="Zinc finger protein 347"/>
    <property type="match status" value="1"/>
</dbReference>
<feature type="domain" description="BTB" evidence="16">
    <location>
        <begin position="34"/>
        <end position="99"/>
    </location>
</feature>
<keyword evidence="7" id="KW-0221">Differentiation</keyword>
<evidence type="ECO:0000256" key="5">
    <source>
        <dbReference type="ARBA" id="ARBA00022737"/>
    </source>
</evidence>
<dbReference type="InterPro" id="IPR051095">
    <property type="entry name" value="Dros_DevTransReg"/>
</dbReference>
<keyword evidence="6 14" id="KW-0863">Zinc-finger</keyword>
<feature type="region of interest" description="Disordered" evidence="15">
    <location>
        <begin position="173"/>
        <end position="200"/>
    </location>
</feature>
<evidence type="ECO:0000256" key="14">
    <source>
        <dbReference type="PROSITE-ProRule" id="PRU00042"/>
    </source>
</evidence>
<dbReference type="KEGG" id="btab:109036480"/>
<dbReference type="GO" id="GO:0008270">
    <property type="term" value="F:zinc ion binding"/>
    <property type="evidence" value="ECO:0007669"/>
    <property type="project" value="UniProtKB-KW"/>
</dbReference>
<feature type="region of interest" description="Disordered" evidence="15">
    <location>
        <begin position="358"/>
        <end position="383"/>
    </location>
</feature>
<dbReference type="PROSITE" id="PS50157">
    <property type="entry name" value="ZINC_FINGER_C2H2_2"/>
    <property type="match status" value="3"/>
</dbReference>
<keyword evidence="12" id="KW-0539">Nucleus</keyword>
<evidence type="ECO:0000259" key="17">
    <source>
        <dbReference type="PROSITE" id="PS50157"/>
    </source>
</evidence>
<dbReference type="Pfam" id="PF13894">
    <property type="entry name" value="zf-C2H2_4"/>
    <property type="match status" value="1"/>
</dbReference>
<dbReference type="EMBL" id="OU963867">
    <property type="protein sequence ID" value="CAH0392267.1"/>
    <property type="molecule type" value="Genomic_DNA"/>
</dbReference>
<dbReference type="InterPro" id="IPR011333">
    <property type="entry name" value="SKP1/BTB/POZ_sf"/>
</dbReference>
<evidence type="ECO:0000256" key="13">
    <source>
        <dbReference type="ARBA" id="ARBA00037382"/>
    </source>
</evidence>
<dbReference type="GO" id="GO:0003006">
    <property type="term" value="P:developmental process involved in reproduction"/>
    <property type="evidence" value="ECO:0007669"/>
    <property type="project" value="UniProtKB-ARBA"/>
</dbReference>
<sequence>MARPSGKSFHLRWNNHLSNLQTLFESLYNEQHLVDVTISCADGFLKAHKLVLSACSPYFETIFKETPCKHPVIILKGILRQEMQAILEYMYAGAIDVHEDDLPCLLQVANDLQVKGLVQKGAEPGKASPRKEVEIEPAPKSIPQDDSASESESPDSMVKCEPMDLHENDENIEQNNETRNGNGNCLSHSNDSNDSSSKDEVQASNIINGFMEHLSEKRIVPEGLEISKVKLDDVGTDLSNIPEHVQKDFLTLYDFKNMYENGSPANQLMNRSMIPDKDLFCTICRRYFMNKQNMKRHLLTHSGEKQHQCTYCSAKFLRLSHLQRHQRTHTGEKPYACNQCAKTFSRSDKLKYHVEQQHSYGAKPYPPKQRGRPRKDPNLGSLHGTLSLQNLYNLGASFLQTGGGGIAPQAPQQLSNDQQYDVTISALGASSQPSPPNGIIEAD</sequence>
<evidence type="ECO:0000256" key="3">
    <source>
        <dbReference type="ARBA" id="ARBA00022473"/>
    </source>
</evidence>
<proteinExistence type="inferred from homology"/>
<dbReference type="InterPro" id="IPR036236">
    <property type="entry name" value="Znf_C2H2_sf"/>
</dbReference>
<gene>
    <name evidence="18" type="ORF">BEMITA_LOCUS10800</name>
</gene>
<dbReference type="PROSITE" id="PS00028">
    <property type="entry name" value="ZINC_FINGER_C2H2_1"/>
    <property type="match status" value="3"/>
</dbReference>
<protein>
    <submittedName>
        <fullName evidence="18">Uncharacterized protein</fullName>
    </submittedName>
</protein>
<reference evidence="18" key="1">
    <citation type="submission" date="2021-12" db="EMBL/GenBank/DDBJ databases">
        <authorList>
            <person name="King R."/>
        </authorList>
    </citation>
    <scope>NUCLEOTIDE SEQUENCE</scope>
</reference>
<evidence type="ECO:0000313" key="19">
    <source>
        <dbReference type="Proteomes" id="UP001152759"/>
    </source>
</evidence>
<evidence type="ECO:0000256" key="8">
    <source>
        <dbReference type="ARBA" id="ARBA00022833"/>
    </source>
</evidence>
<dbReference type="Gene3D" id="3.30.160.60">
    <property type="entry name" value="Classic Zinc Finger"/>
    <property type="match status" value="3"/>
</dbReference>
<dbReference type="Pfam" id="PF00651">
    <property type="entry name" value="BTB"/>
    <property type="match status" value="1"/>
</dbReference>
<dbReference type="Proteomes" id="UP001152759">
    <property type="component" value="Chromosome 6"/>
</dbReference>
<dbReference type="Pfam" id="PF00096">
    <property type="entry name" value="zf-C2H2"/>
    <property type="match status" value="1"/>
</dbReference>
<evidence type="ECO:0000313" key="18">
    <source>
        <dbReference type="EMBL" id="CAH0392267.1"/>
    </source>
</evidence>
<dbReference type="SMART" id="SM00225">
    <property type="entry name" value="BTB"/>
    <property type="match status" value="1"/>
</dbReference>
<dbReference type="PANTHER" id="PTHR23110:SF111">
    <property type="entry name" value="LONGITUDINALS LACKING PROTEIN, ISOFORMS F_I_K_T"/>
    <property type="match status" value="1"/>
</dbReference>
<dbReference type="Gene3D" id="3.30.710.10">
    <property type="entry name" value="Potassium Channel Kv1.1, Chain A"/>
    <property type="match status" value="1"/>
</dbReference>
<dbReference type="GO" id="GO:0048513">
    <property type="term" value="P:animal organ development"/>
    <property type="evidence" value="ECO:0007669"/>
    <property type="project" value="UniProtKB-ARBA"/>
</dbReference>
<evidence type="ECO:0000256" key="10">
    <source>
        <dbReference type="ARBA" id="ARBA00023015"/>
    </source>
</evidence>
<evidence type="ECO:0000256" key="7">
    <source>
        <dbReference type="ARBA" id="ARBA00022782"/>
    </source>
</evidence>
<dbReference type="SUPFAM" id="SSF54695">
    <property type="entry name" value="POZ domain"/>
    <property type="match status" value="1"/>
</dbReference>
<keyword evidence="9" id="KW-0524">Neurogenesis</keyword>
<evidence type="ECO:0000256" key="11">
    <source>
        <dbReference type="ARBA" id="ARBA00023163"/>
    </source>
</evidence>
<name>A0A9P0AFW9_BEMTA</name>
<keyword evidence="3" id="KW-0217">Developmental protein</keyword>
<comment type="subcellular location">
    <subcellularLocation>
        <location evidence="1">Nucleus</location>
    </subcellularLocation>
</comment>
<dbReference type="GO" id="GO:0048666">
    <property type="term" value="P:neuron development"/>
    <property type="evidence" value="ECO:0007669"/>
    <property type="project" value="UniProtKB-ARBA"/>
</dbReference>
<evidence type="ECO:0000259" key="16">
    <source>
        <dbReference type="PROSITE" id="PS50097"/>
    </source>
</evidence>
<evidence type="ECO:0000256" key="1">
    <source>
        <dbReference type="ARBA" id="ARBA00004123"/>
    </source>
</evidence>
<dbReference type="PANTHER" id="PTHR23110">
    <property type="entry name" value="BTB DOMAIN TRANSCRIPTION FACTOR"/>
    <property type="match status" value="1"/>
</dbReference>
<feature type="region of interest" description="Disordered" evidence="15">
    <location>
        <begin position="121"/>
        <end position="161"/>
    </location>
</feature>
<evidence type="ECO:0000256" key="6">
    <source>
        <dbReference type="ARBA" id="ARBA00022771"/>
    </source>
</evidence>
<dbReference type="GO" id="GO:0005634">
    <property type="term" value="C:nucleus"/>
    <property type="evidence" value="ECO:0007669"/>
    <property type="project" value="UniProtKB-SubCell"/>
</dbReference>